<dbReference type="PROSITE" id="PS51085">
    <property type="entry name" value="2FE2S_FER_2"/>
    <property type="match status" value="1"/>
</dbReference>
<reference evidence="8" key="1">
    <citation type="journal article" date="2015" name="Nature">
        <title>Complex archaea that bridge the gap between prokaryotes and eukaryotes.</title>
        <authorList>
            <person name="Spang A."/>
            <person name="Saw J.H."/>
            <person name="Jorgensen S.L."/>
            <person name="Zaremba-Niedzwiedzka K."/>
            <person name="Martijn J."/>
            <person name="Lind A.E."/>
            <person name="van Eijk R."/>
            <person name="Schleper C."/>
            <person name="Guy L."/>
            <person name="Ettema T.J."/>
        </authorList>
    </citation>
    <scope>NUCLEOTIDE SEQUENCE</scope>
</reference>
<comment type="similarity">
    <text evidence="1">Belongs to the adrenodoxin/putidaredoxin family.</text>
</comment>
<dbReference type="InterPro" id="IPR001055">
    <property type="entry name" value="Adrenodoxin-like"/>
</dbReference>
<dbReference type="GO" id="GO:0140647">
    <property type="term" value="P:P450-containing electron transport chain"/>
    <property type="evidence" value="ECO:0007669"/>
    <property type="project" value="InterPro"/>
</dbReference>
<dbReference type="InterPro" id="IPR012675">
    <property type="entry name" value="Beta-grasp_dom_sf"/>
</dbReference>
<accession>A0A0F9WHD4</accession>
<name>A0A0F9WHD4_9ZZZZ</name>
<dbReference type="GO" id="GO:0046872">
    <property type="term" value="F:metal ion binding"/>
    <property type="evidence" value="ECO:0007669"/>
    <property type="project" value="UniProtKB-KW"/>
</dbReference>
<dbReference type="Pfam" id="PF00111">
    <property type="entry name" value="Fer2"/>
    <property type="match status" value="1"/>
</dbReference>
<evidence type="ECO:0000256" key="6">
    <source>
        <dbReference type="ARBA" id="ARBA00034078"/>
    </source>
</evidence>
<evidence type="ECO:0000256" key="4">
    <source>
        <dbReference type="ARBA" id="ARBA00023004"/>
    </source>
</evidence>
<evidence type="ECO:0000256" key="1">
    <source>
        <dbReference type="ARBA" id="ARBA00010914"/>
    </source>
</evidence>
<keyword evidence="2" id="KW-0001">2Fe-2S</keyword>
<proteinExistence type="inferred from homology"/>
<dbReference type="SUPFAM" id="SSF54292">
    <property type="entry name" value="2Fe-2S ferredoxin-like"/>
    <property type="match status" value="1"/>
</dbReference>
<dbReference type="AlphaFoldDB" id="A0A0F9WHD4"/>
<keyword evidence="4" id="KW-0408">Iron</keyword>
<dbReference type="GO" id="GO:0051537">
    <property type="term" value="F:2 iron, 2 sulfur cluster binding"/>
    <property type="evidence" value="ECO:0007669"/>
    <property type="project" value="UniProtKB-KW"/>
</dbReference>
<evidence type="ECO:0000256" key="5">
    <source>
        <dbReference type="ARBA" id="ARBA00023014"/>
    </source>
</evidence>
<dbReference type="GO" id="GO:0005829">
    <property type="term" value="C:cytosol"/>
    <property type="evidence" value="ECO:0007669"/>
    <property type="project" value="TreeGrafter"/>
</dbReference>
<dbReference type="PRINTS" id="PR00355">
    <property type="entry name" value="ADRENODOXIN"/>
</dbReference>
<dbReference type="PANTHER" id="PTHR23426:SF65">
    <property type="entry name" value="FERREDOXIN-2, MITOCHONDRIAL"/>
    <property type="match status" value="1"/>
</dbReference>
<evidence type="ECO:0000256" key="3">
    <source>
        <dbReference type="ARBA" id="ARBA00022723"/>
    </source>
</evidence>
<dbReference type="Gene3D" id="3.10.20.30">
    <property type="match status" value="1"/>
</dbReference>
<dbReference type="EMBL" id="LAZR01000273">
    <property type="protein sequence ID" value="KKN77788.1"/>
    <property type="molecule type" value="Genomic_DNA"/>
</dbReference>
<evidence type="ECO:0000313" key="8">
    <source>
        <dbReference type="EMBL" id="KKN77788.1"/>
    </source>
</evidence>
<dbReference type="InterPro" id="IPR018298">
    <property type="entry name" value="Adrenodoxin_Fe-S_BS"/>
</dbReference>
<comment type="cofactor">
    <cofactor evidence="6">
        <name>[2Fe-2S] cluster</name>
        <dbReference type="ChEBI" id="CHEBI:190135"/>
    </cofactor>
</comment>
<dbReference type="PROSITE" id="PS00814">
    <property type="entry name" value="ADX"/>
    <property type="match status" value="1"/>
</dbReference>
<sequence>MPTITLIEHNGTEHKVNAELGQSVMQAALAAMVPGIQGDCGGACACATCHAFVDDTWLPEMPELQETESDMLEYASERQANSRLTCQLTVSANMEGMVLRLPESQY</sequence>
<dbReference type="InterPro" id="IPR036010">
    <property type="entry name" value="2Fe-2S_ferredoxin-like_sf"/>
</dbReference>
<evidence type="ECO:0000256" key="2">
    <source>
        <dbReference type="ARBA" id="ARBA00022714"/>
    </source>
</evidence>
<feature type="domain" description="2Fe-2S ferredoxin-type" evidence="7">
    <location>
        <begin position="2"/>
        <end position="105"/>
    </location>
</feature>
<dbReference type="CDD" id="cd00207">
    <property type="entry name" value="fer2"/>
    <property type="match status" value="1"/>
</dbReference>
<dbReference type="InterPro" id="IPR001041">
    <property type="entry name" value="2Fe-2S_ferredoxin-type"/>
</dbReference>
<dbReference type="GO" id="GO:0009055">
    <property type="term" value="F:electron transfer activity"/>
    <property type="evidence" value="ECO:0007669"/>
    <property type="project" value="TreeGrafter"/>
</dbReference>
<comment type="caution">
    <text evidence="8">The sequence shown here is derived from an EMBL/GenBank/DDBJ whole genome shotgun (WGS) entry which is preliminary data.</text>
</comment>
<evidence type="ECO:0000259" key="7">
    <source>
        <dbReference type="PROSITE" id="PS51085"/>
    </source>
</evidence>
<gene>
    <name evidence="8" type="ORF">LCGC14_0356480</name>
</gene>
<keyword evidence="5" id="KW-0411">Iron-sulfur</keyword>
<organism evidence="8">
    <name type="scientific">marine sediment metagenome</name>
    <dbReference type="NCBI Taxonomy" id="412755"/>
    <lineage>
        <taxon>unclassified sequences</taxon>
        <taxon>metagenomes</taxon>
        <taxon>ecological metagenomes</taxon>
    </lineage>
</organism>
<dbReference type="PANTHER" id="PTHR23426">
    <property type="entry name" value="FERREDOXIN/ADRENODOXIN"/>
    <property type="match status" value="1"/>
</dbReference>
<protein>
    <recommendedName>
        <fullName evidence="7">2Fe-2S ferredoxin-type domain-containing protein</fullName>
    </recommendedName>
</protein>
<keyword evidence="3" id="KW-0479">Metal-binding</keyword>